<evidence type="ECO:0000313" key="2">
    <source>
        <dbReference type="Proteomes" id="UP000887013"/>
    </source>
</evidence>
<organism evidence="1 2">
    <name type="scientific">Nephila pilipes</name>
    <name type="common">Giant wood spider</name>
    <name type="synonym">Nephila maculata</name>
    <dbReference type="NCBI Taxonomy" id="299642"/>
    <lineage>
        <taxon>Eukaryota</taxon>
        <taxon>Metazoa</taxon>
        <taxon>Ecdysozoa</taxon>
        <taxon>Arthropoda</taxon>
        <taxon>Chelicerata</taxon>
        <taxon>Arachnida</taxon>
        <taxon>Araneae</taxon>
        <taxon>Araneomorphae</taxon>
        <taxon>Entelegynae</taxon>
        <taxon>Araneoidea</taxon>
        <taxon>Nephilidae</taxon>
        <taxon>Nephila</taxon>
    </lineage>
</organism>
<dbReference type="AlphaFoldDB" id="A0A8X6UBU5"/>
<dbReference type="OrthoDB" id="6414220at2759"/>
<proteinExistence type="predicted"/>
<dbReference type="Proteomes" id="UP000887013">
    <property type="component" value="Unassembled WGS sequence"/>
</dbReference>
<comment type="caution">
    <text evidence="1">The sequence shown here is derived from an EMBL/GenBank/DDBJ whole genome shotgun (WGS) entry which is preliminary data.</text>
</comment>
<evidence type="ECO:0000313" key="1">
    <source>
        <dbReference type="EMBL" id="GFU01512.1"/>
    </source>
</evidence>
<keyword evidence="2" id="KW-1185">Reference proteome</keyword>
<sequence>MLASKCKRNGIFVYFMRASFLRKYNSTIHPEVKLSEVPAVCSSEEWNYVIQDSQAALQRIVSPIRYKTDRTNILPMQAVIRRLQESSRDNTYLINTFR</sequence>
<reference evidence="1" key="1">
    <citation type="submission" date="2020-08" db="EMBL/GenBank/DDBJ databases">
        <title>Multicomponent nature underlies the extraordinary mechanical properties of spider dragline silk.</title>
        <authorList>
            <person name="Kono N."/>
            <person name="Nakamura H."/>
            <person name="Mori M."/>
            <person name="Yoshida Y."/>
            <person name="Ohtoshi R."/>
            <person name="Malay A.D."/>
            <person name="Moran D.A.P."/>
            <person name="Tomita M."/>
            <person name="Numata K."/>
            <person name="Arakawa K."/>
        </authorList>
    </citation>
    <scope>NUCLEOTIDE SEQUENCE</scope>
</reference>
<accession>A0A8X6UBU5</accession>
<dbReference type="EMBL" id="BMAW01076436">
    <property type="protein sequence ID" value="GFU01512.1"/>
    <property type="molecule type" value="Genomic_DNA"/>
</dbReference>
<protein>
    <submittedName>
        <fullName evidence="1">Uncharacterized protein</fullName>
    </submittedName>
</protein>
<name>A0A8X6UBU5_NEPPI</name>
<gene>
    <name evidence="1" type="primary">AVEN_157538_1</name>
    <name evidence="1" type="ORF">NPIL_233151</name>
</gene>